<evidence type="ECO:0000313" key="4">
    <source>
        <dbReference type="EMBL" id="KAK6544508.1"/>
    </source>
</evidence>
<evidence type="ECO:0000313" key="5">
    <source>
        <dbReference type="Proteomes" id="UP001365542"/>
    </source>
</evidence>
<keyword evidence="2" id="KW-0472">Membrane</keyword>
<proteinExistence type="predicted"/>
<dbReference type="SUPFAM" id="SSF69848">
    <property type="entry name" value="LCCL domain"/>
    <property type="match status" value="1"/>
</dbReference>
<dbReference type="InterPro" id="IPR004043">
    <property type="entry name" value="LCCL"/>
</dbReference>
<dbReference type="EMBL" id="JAVHJO010000001">
    <property type="protein sequence ID" value="KAK6544508.1"/>
    <property type="molecule type" value="Genomic_DNA"/>
</dbReference>
<feature type="transmembrane region" description="Helical" evidence="2">
    <location>
        <begin position="467"/>
        <end position="490"/>
    </location>
</feature>
<organism evidence="4 5">
    <name type="scientific">Orbilia ellipsospora</name>
    <dbReference type="NCBI Taxonomy" id="2528407"/>
    <lineage>
        <taxon>Eukaryota</taxon>
        <taxon>Fungi</taxon>
        <taxon>Dikarya</taxon>
        <taxon>Ascomycota</taxon>
        <taxon>Pezizomycotina</taxon>
        <taxon>Orbiliomycetes</taxon>
        <taxon>Orbiliales</taxon>
        <taxon>Orbiliaceae</taxon>
        <taxon>Orbilia</taxon>
    </lineage>
</organism>
<keyword evidence="2" id="KW-1133">Transmembrane helix</keyword>
<evidence type="ECO:0000256" key="1">
    <source>
        <dbReference type="SAM" id="MobiDB-lite"/>
    </source>
</evidence>
<feature type="transmembrane region" description="Helical" evidence="2">
    <location>
        <begin position="399"/>
        <end position="415"/>
    </location>
</feature>
<gene>
    <name evidence="4" type="ORF">TWF694_001201</name>
</gene>
<dbReference type="InterPro" id="IPR051957">
    <property type="entry name" value="CRISP-LCCL_domain"/>
</dbReference>
<dbReference type="InterPro" id="IPR036609">
    <property type="entry name" value="LCCL_sf"/>
</dbReference>
<dbReference type="Proteomes" id="UP001365542">
    <property type="component" value="Unassembled WGS sequence"/>
</dbReference>
<accession>A0AAV9XR45</accession>
<dbReference type="SMART" id="SM00603">
    <property type="entry name" value="LCCL"/>
    <property type="match status" value="1"/>
</dbReference>
<dbReference type="PANTHER" id="PTHR31331">
    <property type="entry name" value="LCCL DOMAIN PROTEIN (AFU_ORTHOLOGUE AFUA_5G08630)"/>
    <property type="match status" value="1"/>
</dbReference>
<feature type="transmembrane region" description="Helical" evidence="2">
    <location>
        <begin position="318"/>
        <end position="344"/>
    </location>
</feature>
<dbReference type="AlphaFoldDB" id="A0AAV9XR45"/>
<sequence>MTGYALEEGASAADLESGSPPYSRSDSPSPERPLLDRGGNRTRGNRRRDRNGRNRETYRLSDDIERLDGDGQRSRYSYSSTSLRLSKKYTSAVARWIKGPIPPETLRIDPILPDIQAIPIRILDNLFPSKRSKIYAWIAAAGLWLATFIVIIHFSYLRGDETLLECYDTLWSKNAGCGLDGIDCRSFANETFVFRCPTDCGSVQLLEPYTVGTQQFNYQGFVVGGGLPSQGINPDTRYYRADSFICQAAVHSGVLKASGGGCARLRKTGTQASFAASLSSGIRSIGFDAPFVSSFTVEPLEKEVPCTDLRWTAFGITLAFNIIISLFTTSPTVFYWTLFCSIFWEVAMAGDPPAHATPYDLVAIGATRFLPTAFAGYVLERMVVRRTLQDLNAQIEKTVLWVGACWLGALNDYTFDKWIPISRLTPHDLKQQPGAMAALVIIVVALIVIGVSQAWSIRKEGKMGNYLLFYAFVGICLALMIAIPNVNLRIHHYVLALLLLPGTRIQTRPSLLYQGLLMGLFINGLARWGWDGILQTDLELRNDALLGTLLPKLQDVVVMATNVTVSWAAVKAPWDAVSVLVNDVERYRGNAKSVTFERLTVGQVMQQSLWDSNSTDGSGDPDLFRNEEREKLYIRLGFVDGNTVGDYTRAGVVFPNGTWVAMEAGST</sequence>
<protein>
    <recommendedName>
        <fullName evidence="3">LCCL domain-containing protein</fullName>
    </recommendedName>
</protein>
<feature type="region of interest" description="Disordered" evidence="1">
    <location>
        <begin position="1"/>
        <end position="59"/>
    </location>
</feature>
<evidence type="ECO:0000256" key="2">
    <source>
        <dbReference type="SAM" id="Phobius"/>
    </source>
</evidence>
<feature type="transmembrane region" description="Helical" evidence="2">
    <location>
        <begin position="356"/>
        <end position="379"/>
    </location>
</feature>
<feature type="compositionally biased region" description="Low complexity" evidence="1">
    <location>
        <begin position="16"/>
        <end position="28"/>
    </location>
</feature>
<dbReference type="PROSITE" id="PS50820">
    <property type="entry name" value="LCCL"/>
    <property type="match status" value="1"/>
</dbReference>
<feature type="transmembrane region" description="Helical" evidence="2">
    <location>
        <begin position="435"/>
        <end position="455"/>
    </location>
</feature>
<name>A0AAV9XR45_9PEZI</name>
<reference evidence="4 5" key="1">
    <citation type="submission" date="2019-10" db="EMBL/GenBank/DDBJ databases">
        <authorList>
            <person name="Palmer J.M."/>
        </authorList>
    </citation>
    <scope>NUCLEOTIDE SEQUENCE [LARGE SCALE GENOMIC DNA]</scope>
    <source>
        <strain evidence="4 5">TWF694</strain>
    </source>
</reference>
<feature type="transmembrane region" description="Helical" evidence="2">
    <location>
        <begin position="134"/>
        <end position="154"/>
    </location>
</feature>
<dbReference type="Gene3D" id="2.170.130.20">
    <property type="entry name" value="LCCL-like domain"/>
    <property type="match status" value="1"/>
</dbReference>
<comment type="caution">
    <text evidence="4">The sequence shown here is derived from an EMBL/GenBank/DDBJ whole genome shotgun (WGS) entry which is preliminary data.</text>
</comment>
<dbReference type="PANTHER" id="PTHR31331:SF1">
    <property type="entry name" value="CYSTEINE RICH SECRETORY PROTEIN LCCL DOMAIN CONTAINING 2"/>
    <property type="match status" value="1"/>
</dbReference>
<feature type="domain" description="LCCL" evidence="3">
    <location>
        <begin position="171"/>
        <end position="285"/>
    </location>
</feature>
<dbReference type="Pfam" id="PF03815">
    <property type="entry name" value="LCCL"/>
    <property type="match status" value="1"/>
</dbReference>
<evidence type="ECO:0000259" key="3">
    <source>
        <dbReference type="PROSITE" id="PS50820"/>
    </source>
</evidence>
<keyword evidence="5" id="KW-1185">Reference proteome</keyword>
<keyword evidence="2" id="KW-0812">Transmembrane</keyword>